<dbReference type="Proteomes" id="UP000095209">
    <property type="component" value="Unassembled WGS sequence"/>
</dbReference>
<evidence type="ECO:0000313" key="1">
    <source>
        <dbReference type="EMBL" id="OEH91774.1"/>
    </source>
</evidence>
<name>A0A1E5LCF3_9BACI</name>
<dbReference type="RefSeq" id="WP_069718059.1">
    <property type="nucleotide sequence ID" value="NZ_MJEH01000044.1"/>
</dbReference>
<sequence length="95" mass="10950">MPLTTQHQMNILSDILNNHLTDQSGSVSECRQLQRLIQSLIAKEETTAQVKDLLYEIYDYSQKGANIKNLTQHIQDNQSSITQWVDELPTQDQLH</sequence>
<dbReference type="STRING" id="1305675.BFG57_03265"/>
<protein>
    <recommendedName>
        <fullName evidence="3">YtzH-like protein</fullName>
    </recommendedName>
</protein>
<evidence type="ECO:0000313" key="2">
    <source>
        <dbReference type="Proteomes" id="UP000095209"/>
    </source>
</evidence>
<proteinExistence type="predicted"/>
<evidence type="ECO:0008006" key="3">
    <source>
        <dbReference type="Google" id="ProtNLM"/>
    </source>
</evidence>
<keyword evidence="2" id="KW-1185">Reference proteome</keyword>
<dbReference type="EMBL" id="MJEH01000044">
    <property type="protein sequence ID" value="OEH91774.1"/>
    <property type="molecule type" value="Genomic_DNA"/>
</dbReference>
<accession>A0A1E5LCF3</accession>
<dbReference type="Pfam" id="PF14165">
    <property type="entry name" value="YtzH"/>
    <property type="match status" value="1"/>
</dbReference>
<reference evidence="1 2" key="1">
    <citation type="submission" date="2016-08" db="EMBL/GenBank/DDBJ databases">
        <title>Genome of Bacillus solimangrovi GH2-4.</title>
        <authorList>
            <person name="Lim S."/>
            <person name="Kim B.-C."/>
        </authorList>
    </citation>
    <scope>NUCLEOTIDE SEQUENCE [LARGE SCALE GENOMIC DNA]</scope>
    <source>
        <strain evidence="1 2">GH2-4</strain>
    </source>
</reference>
<gene>
    <name evidence="1" type="ORF">BFG57_03265</name>
</gene>
<dbReference type="InterPro" id="IPR025547">
    <property type="entry name" value="YtzH"/>
</dbReference>
<dbReference type="OrthoDB" id="2968867at2"/>
<organism evidence="1 2">
    <name type="scientific">Bacillus solimangrovi</name>
    <dbReference type="NCBI Taxonomy" id="1305675"/>
    <lineage>
        <taxon>Bacteria</taxon>
        <taxon>Bacillati</taxon>
        <taxon>Bacillota</taxon>
        <taxon>Bacilli</taxon>
        <taxon>Bacillales</taxon>
        <taxon>Bacillaceae</taxon>
        <taxon>Bacillus</taxon>
    </lineage>
</organism>
<dbReference type="AlphaFoldDB" id="A0A1E5LCF3"/>
<comment type="caution">
    <text evidence="1">The sequence shown here is derived from an EMBL/GenBank/DDBJ whole genome shotgun (WGS) entry which is preliminary data.</text>
</comment>